<keyword evidence="2" id="KW-1185">Reference proteome</keyword>
<proteinExistence type="predicted"/>
<dbReference type="EMBL" id="JAUSRB010000003">
    <property type="protein sequence ID" value="MDP9870268.1"/>
    <property type="molecule type" value="Genomic_DNA"/>
</dbReference>
<comment type="caution">
    <text evidence="1">The sequence shown here is derived from an EMBL/GenBank/DDBJ whole genome shotgun (WGS) entry which is preliminary data.</text>
</comment>
<dbReference type="SUPFAM" id="SSF51905">
    <property type="entry name" value="FAD/NAD(P)-binding domain"/>
    <property type="match status" value="1"/>
</dbReference>
<gene>
    <name evidence="1" type="ORF">J2S55_009606</name>
</gene>
<dbReference type="Gene3D" id="3.50.50.60">
    <property type="entry name" value="FAD/NAD(P)-binding domain"/>
    <property type="match status" value="1"/>
</dbReference>
<dbReference type="InterPro" id="IPR036188">
    <property type="entry name" value="FAD/NAD-bd_sf"/>
</dbReference>
<reference evidence="1 2" key="1">
    <citation type="submission" date="2023-07" db="EMBL/GenBank/DDBJ databases">
        <title>Sequencing the genomes of 1000 actinobacteria strains.</title>
        <authorList>
            <person name="Klenk H.-P."/>
        </authorList>
    </citation>
    <scope>NUCLEOTIDE SEQUENCE [LARGE SCALE GENOMIC DNA]</scope>
    <source>
        <strain evidence="1 2">DSM 44109</strain>
    </source>
</reference>
<name>A0ABT9RLU2_9ACTN</name>
<evidence type="ECO:0000313" key="2">
    <source>
        <dbReference type="Proteomes" id="UP001230426"/>
    </source>
</evidence>
<dbReference type="RefSeq" id="WP_306876083.1">
    <property type="nucleotide sequence ID" value="NZ_JAUSRB010000003.1"/>
</dbReference>
<dbReference type="PANTHER" id="PTHR43422:SF3">
    <property type="entry name" value="THIAMINE THIAZOLE SYNTHASE"/>
    <property type="match status" value="1"/>
</dbReference>
<dbReference type="Proteomes" id="UP001230426">
    <property type="component" value="Unassembled WGS sequence"/>
</dbReference>
<accession>A0ABT9RLU2</accession>
<organism evidence="1 2">
    <name type="scientific">Streptosporangium brasiliense</name>
    <dbReference type="NCBI Taxonomy" id="47480"/>
    <lineage>
        <taxon>Bacteria</taxon>
        <taxon>Bacillati</taxon>
        <taxon>Actinomycetota</taxon>
        <taxon>Actinomycetes</taxon>
        <taxon>Streptosporangiales</taxon>
        <taxon>Streptosporangiaceae</taxon>
        <taxon>Streptosporangium</taxon>
    </lineage>
</organism>
<sequence>MSIKVGDRAVVLGGSITGLFAASALSKAYREVVLVDRDTLIDVTEWRRGAPQTRHINGLLARGQLALEEMFPGITQEMVDDGIPLSDMAGTVRWYFNGEPLKQVRAGLTSIAATRPIMEFYVRRRVQAMPNVTFMENTDIVGLVTTADHSRVTGARVQAQAKGSKEQILEADLVIDAAGRGSRTPLWLEQMGYLRVQEDGMKVGLGYVSRHYVLKPGTDPFGTDHSINPVASATLPRGAIFTKTDSGKVELTAYGILGDHPPTDPEGFNEFVKTLAAPEIYETIIQAEPLDDPALFRFPTTMWRRYDLLPYLPERFLIMGDAVCTPNPVYAQAQTLASLEALALHRHLARGVAPKPKDFQQDVADIIKPAWEMTSSVNLSFPGVQGKRTLKVRAGNAFMRLLQKAATQDPRFTAAFMRVAGLIDPPETLMRPALIISVLRQLWRKPALPSVPQRTVARPRSKAAAR</sequence>
<protein>
    <submittedName>
        <fullName evidence="1">2-polyprenyl-6-methoxyphenol hydroxylase-like FAD-dependent oxidoreductase</fullName>
    </submittedName>
</protein>
<dbReference type="PANTHER" id="PTHR43422">
    <property type="entry name" value="THIAMINE THIAZOLE SYNTHASE"/>
    <property type="match status" value="1"/>
</dbReference>
<evidence type="ECO:0000313" key="1">
    <source>
        <dbReference type="EMBL" id="MDP9870268.1"/>
    </source>
</evidence>